<keyword evidence="6" id="KW-1185">Reference proteome</keyword>
<dbReference type="PANTHER" id="PTHR28263">
    <property type="entry name" value="GOLGI TO ER TRAFFIC PROTEIN 2"/>
    <property type="match status" value="1"/>
</dbReference>
<evidence type="ECO:0000256" key="1">
    <source>
        <dbReference type="ARBA" id="ARBA00022692"/>
    </source>
</evidence>
<evidence type="ECO:0008006" key="7">
    <source>
        <dbReference type="Google" id="ProtNLM"/>
    </source>
</evidence>
<dbReference type="Proteomes" id="UP001309876">
    <property type="component" value="Unassembled WGS sequence"/>
</dbReference>
<feature type="region of interest" description="Disordered" evidence="4">
    <location>
        <begin position="1"/>
        <end position="69"/>
    </location>
</feature>
<proteinExistence type="predicted"/>
<keyword evidence="1" id="KW-0812">Transmembrane</keyword>
<dbReference type="PANTHER" id="PTHR28263:SF1">
    <property type="entry name" value="GOLGI TO ER TRAFFIC PROTEIN 2"/>
    <property type="match status" value="1"/>
</dbReference>
<keyword evidence="2" id="KW-1133">Transmembrane helix</keyword>
<dbReference type="EMBL" id="JAVRRJ010000003">
    <property type="protein sequence ID" value="KAK5086419.1"/>
    <property type="molecule type" value="Genomic_DNA"/>
</dbReference>
<organism evidence="5 6">
    <name type="scientific">Lithohypha guttulata</name>
    <dbReference type="NCBI Taxonomy" id="1690604"/>
    <lineage>
        <taxon>Eukaryota</taxon>
        <taxon>Fungi</taxon>
        <taxon>Dikarya</taxon>
        <taxon>Ascomycota</taxon>
        <taxon>Pezizomycotina</taxon>
        <taxon>Eurotiomycetes</taxon>
        <taxon>Chaetothyriomycetidae</taxon>
        <taxon>Chaetothyriales</taxon>
        <taxon>Trichomeriaceae</taxon>
        <taxon>Lithohypha</taxon>
    </lineage>
</organism>
<protein>
    <recommendedName>
        <fullName evidence="7">GET complex, subunit GET2</fullName>
    </recommendedName>
</protein>
<keyword evidence="3" id="KW-0472">Membrane</keyword>
<evidence type="ECO:0000313" key="5">
    <source>
        <dbReference type="EMBL" id="KAK5086419.1"/>
    </source>
</evidence>
<dbReference type="InterPro" id="IPR028143">
    <property type="entry name" value="Get2/sif1"/>
</dbReference>
<evidence type="ECO:0000256" key="3">
    <source>
        <dbReference type="ARBA" id="ARBA00023136"/>
    </source>
</evidence>
<evidence type="ECO:0000256" key="4">
    <source>
        <dbReference type="SAM" id="MobiDB-lite"/>
    </source>
</evidence>
<accession>A0AAN7T1K5</accession>
<feature type="region of interest" description="Disordered" evidence="4">
    <location>
        <begin position="100"/>
        <end position="128"/>
    </location>
</feature>
<evidence type="ECO:0000256" key="2">
    <source>
        <dbReference type="ARBA" id="ARBA00022989"/>
    </source>
</evidence>
<dbReference type="Pfam" id="PF08690">
    <property type="entry name" value="GET2"/>
    <property type="match status" value="1"/>
</dbReference>
<feature type="compositionally biased region" description="Low complexity" evidence="4">
    <location>
        <begin position="49"/>
        <end position="69"/>
    </location>
</feature>
<gene>
    <name evidence="5" type="ORF">LTR05_003587</name>
</gene>
<sequence length="290" mass="30945">MSDGTETPQQRQARIRQQKRQAKVTSNAQDRLNSIASISGRSVESLQNASAASSSTFSQSPASAPNNASSIRASSLFSSQANDPEQMRLQEEYVKLLLGGDQSGQSGQPNQTGQGQQRPGMPDENDPMLKLMQGILGGMSGDPNAPATGDLPFSPDELAKMTGMPSFLTSMFMGGKSQAPPTPAQISSERTWRLVRVLVAILTGLYTSFIVSSSVTTFGDNPPAPATVQNPFLVFLTGQLLVRGTQSVLASKPATQGGFKKYLQYGREVGNDAAISIFLLGVYSWWNGYA</sequence>
<feature type="compositionally biased region" description="Basic residues" evidence="4">
    <location>
        <begin position="13"/>
        <end position="22"/>
    </location>
</feature>
<reference evidence="5 6" key="1">
    <citation type="submission" date="2023-08" db="EMBL/GenBank/DDBJ databases">
        <title>Black Yeasts Isolated from many extreme environments.</title>
        <authorList>
            <person name="Coleine C."/>
            <person name="Stajich J.E."/>
            <person name="Selbmann L."/>
        </authorList>
    </citation>
    <scope>NUCLEOTIDE SEQUENCE [LARGE SCALE GENOMIC DNA]</scope>
    <source>
        <strain evidence="5 6">CCFEE 5910</strain>
    </source>
</reference>
<dbReference type="GO" id="GO:0006890">
    <property type="term" value="P:retrograde vesicle-mediated transport, Golgi to endoplasmic reticulum"/>
    <property type="evidence" value="ECO:0007669"/>
    <property type="project" value="TreeGrafter"/>
</dbReference>
<feature type="compositionally biased region" description="Polar residues" evidence="4">
    <location>
        <begin position="24"/>
        <end position="48"/>
    </location>
</feature>
<evidence type="ECO:0000313" key="6">
    <source>
        <dbReference type="Proteomes" id="UP001309876"/>
    </source>
</evidence>
<comment type="caution">
    <text evidence="5">The sequence shown here is derived from an EMBL/GenBank/DDBJ whole genome shotgun (WGS) entry which is preliminary data.</text>
</comment>
<dbReference type="AlphaFoldDB" id="A0AAN7T1K5"/>
<name>A0AAN7T1K5_9EURO</name>